<dbReference type="GO" id="GO:0006357">
    <property type="term" value="P:regulation of transcription by RNA polymerase II"/>
    <property type="evidence" value="ECO:0007669"/>
    <property type="project" value="InterPro"/>
</dbReference>
<gene>
    <name evidence="1" type="ORF">GQ26_0780010</name>
</gene>
<reference key="1">
    <citation type="journal article" date="2014" name="PLoS Genet.">
        <title>Signature Gene Expression Reveals Novel Clues to the Molecular Mechanisms of Dimorphic Transition in Penicillium marneffei.</title>
        <authorList>
            <person name="Yang E."/>
            <person name="Wang G."/>
            <person name="Cai J."/>
            <person name="Woo P.C."/>
            <person name="Lau S.K."/>
            <person name="Yuen K.-Y."/>
            <person name="Chow W.-N."/>
            <person name="Lin X."/>
        </authorList>
    </citation>
    <scope>NUCLEOTIDE SEQUENCE [LARGE SCALE GENOMIC DNA]</scope>
    <source>
        <strain>PM1</strain>
    </source>
</reference>
<name>A0A093V2M1_TALMA</name>
<dbReference type="SUPFAM" id="SSF47954">
    <property type="entry name" value="Cyclin-like"/>
    <property type="match status" value="2"/>
</dbReference>
<dbReference type="AlphaFoldDB" id="A0A093V2M1"/>
<protein>
    <submittedName>
        <fullName evidence="1">Cyclin-L1</fullName>
    </submittedName>
</protein>
<dbReference type="FunFam" id="1.10.472.10:FF:000126">
    <property type="entry name" value="Cyclin domain protein"/>
    <property type="match status" value="1"/>
</dbReference>
<dbReference type="Gene3D" id="1.10.472.10">
    <property type="entry name" value="Cyclin-like"/>
    <property type="match status" value="2"/>
</dbReference>
<dbReference type="InterPro" id="IPR036915">
    <property type="entry name" value="Cyclin-like_sf"/>
</dbReference>
<dbReference type="HOGENOM" id="CLU_022000_5_0_1"/>
<evidence type="ECO:0000313" key="1">
    <source>
        <dbReference type="EMBL" id="KFX40976.1"/>
    </source>
</evidence>
<dbReference type="PANTHER" id="PTHR10026">
    <property type="entry name" value="CYCLIN"/>
    <property type="match status" value="1"/>
</dbReference>
<sequence>MTSALTLESLSNALATPAQLSSSSSSLDGIPSDLESSIRFAGALLTQAAGILLRLPEDVITQAIVIFTRFWIGPDGGSFAIQSTKDVSAASLYLMAKLSFHPTSPRSVLNVYNYLLSKQASPLWFVNPSGVDGKPKPETYYLSEGGYQSQRLVLLKTETIILRTLGFNTHVVIPHTIALTYLQTINAASSALGKRVFEHLNASLLSPQLLYVTHQPNALAVAAIYLSAREVGVKLAEDEWWEVFDVDREELGFLVVAMNSRKVSQERRRNLGRVRRYHSSSRMSKRNFSNDSHKKANEGMYHDLDMMMQSYDEIVERFTYTCQIYGTERLVFSSV</sequence>
<dbReference type="FunFam" id="1.10.472.10:FF:000086">
    <property type="entry name" value="Cyclin domain protein"/>
    <property type="match status" value="1"/>
</dbReference>
<organism evidence="1">
    <name type="scientific">Talaromyces marneffei PM1</name>
    <dbReference type="NCBI Taxonomy" id="1077442"/>
    <lineage>
        <taxon>Eukaryota</taxon>
        <taxon>Fungi</taxon>
        <taxon>Dikarya</taxon>
        <taxon>Ascomycota</taxon>
        <taxon>Pezizomycotina</taxon>
        <taxon>Eurotiomycetes</taxon>
        <taxon>Eurotiomycetidae</taxon>
        <taxon>Eurotiales</taxon>
        <taxon>Trichocomaceae</taxon>
        <taxon>Talaromyces</taxon>
        <taxon>Talaromyces sect. Talaromyces</taxon>
    </lineage>
</organism>
<dbReference type="eggNOG" id="KOG0835">
    <property type="taxonomic scope" value="Eukaryota"/>
</dbReference>
<dbReference type="EMBL" id="JPOX01000078">
    <property type="protein sequence ID" value="KFX40976.1"/>
    <property type="molecule type" value="Genomic_DNA"/>
</dbReference>
<dbReference type="GO" id="GO:0016538">
    <property type="term" value="F:cyclin-dependent protein serine/threonine kinase regulator activity"/>
    <property type="evidence" value="ECO:0007669"/>
    <property type="project" value="InterPro"/>
</dbReference>
<reference evidence="1" key="2">
    <citation type="journal article" date="2014" name="PLoS Genet.">
        <title>Signature gene expression reveals novel clues to the molecular mechanisms of dimorphic transition in Penicillium marneffei.</title>
        <authorList>
            <person name="Yang E."/>
            <person name="Wang G."/>
            <person name="Cai J."/>
            <person name="Woo P.C."/>
            <person name="Lau S.K."/>
            <person name="Yuen K.-Y."/>
            <person name="Chow W.-N."/>
            <person name="Lin X."/>
        </authorList>
    </citation>
    <scope>NUCLEOTIDE SEQUENCE</scope>
    <source>
        <strain evidence="1">PM1</strain>
    </source>
</reference>
<comment type="caution">
    <text evidence="1">The sequence shown here is derived from an EMBL/GenBank/DDBJ whole genome shotgun (WGS) entry which is preliminary data.</text>
</comment>
<accession>A0A093V2M1</accession>
<proteinExistence type="predicted"/>
<dbReference type="InterPro" id="IPR043198">
    <property type="entry name" value="Cyclin/Ssn8"/>
</dbReference>